<dbReference type="RefSeq" id="WP_160423058.1">
    <property type="nucleotide sequence ID" value="NZ_WSTA01000011.1"/>
</dbReference>
<evidence type="ECO:0000256" key="1">
    <source>
        <dbReference type="ARBA" id="ARBA00022946"/>
    </source>
</evidence>
<accession>A0A6I4NTV8</accession>
<keyword evidence="3" id="KW-1185">Reference proteome</keyword>
<proteinExistence type="predicted"/>
<dbReference type="GO" id="GO:0016226">
    <property type="term" value="P:iron-sulfur cluster assembly"/>
    <property type="evidence" value="ECO:0007669"/>
    <property type="project" value="TreeGrafter"/>
</dbReference>
<sequence length="380" mass="40462">MASPLLGLPGAVAADGIDEGVVAHYGNPFVEQRRLEDGRALAEVPRGIVAVAGPDRRSWLDSMTSQSLARLAPAESAETLFLDPNGHVEHAVRVVDDGETAWLVVEPAEAAPLAAFLDRMRFMLQVEVADRSAEFAVLAGADGPVWDAAPEAAAPHGTPLEWRDPWSDAPTPGGHPYASADGHPGQFWHWRERLVPVDSLGALAQDARAGRIELAGSLAVEAIRVAAWRPRFATEVDAKTIPHELDWLRSAVHVSKGCYKGQETVAKVLNLGRPPRRLVLLHLDGSDTVLPVAGDPVFADKTAADGSLDRREVGRITTAVQHHELGPVALAVVKRAVPGDLPFVVIAHDTEVAAAQQQIVPADAAPAVDVPRLPRLGARP</sequence>
<dbReference type="NCBIfam" id="TIGR03317">
    <property type="entry name" value="ygfZ_signature"/>
    <property type="match status" value="1"/>
</dbReference>
<keyword evidence="1" id="KW-0809">Transit peptide</keyword>
<dbReference type="InterPro" id="IPR027266">
    <property type="entry name" value="TrmE/GcvT-like"/>
</dbReference>
<protein>
    <submittedName>
        <fullName evidence="2">Folate-binding protein</fullName>
    </submittedName>
</protein>
<comment type="caution">
    <text evidence="2">The sequence shown here is derived from an EMBL/GenBank/DDBJ whole genome shotgun (WGS) entry which is preliminary data.</text>
</comment>
<dbReference type="InterPro" id="IPR045179">
    <property type="entry name" value="YgfZ/GcvT"/>
</dbReference>
<dbReference type="Proteomes" id="UP000438182">
    <property type="component" value="Unassembled WGS sequence"/>
</dbReference>
<dbReference type="PANTHER" id="PTHR22602:SF0">
    <property type="entry name" value="TRANSFERASE CAF17, MITOCHONDRIAL-RELATED"/>
    <property type="match status" value="1"/>
</dbReference>
<evidence type="ECO:0000313" key="2">
    <source>
        <dbReference type="EMBL" id="MWB97710.1"/>
    </source>
</evidence>
<dbReference type="AlphaFoldDB" id="A0A6I4NTV8"/>
<gene>
    <name evidence="2" type="ORF">GB864_03975</name>
</gene>
<dbReference type="EMBL" id="WSTA01000011">
    <property type="protein sequence ID" value="MWB97710.1"/>
    <property type="molecule type" value="Genomic_DNA"/>
</dbReference>
<evidence type="ECO:0000313" key="3">
    <source>
        <dbReference type="Proteomes" id="UP000438182"/>
    </source>
</evidence>
<organism evidence="2 3">
    <name type="scientific">Agromyces seonyuensis</name>
    <dbReference type="NCBI Taxonomy" id="2662446"/>
    <lineage>
        <taxon>Bacteria</taxon>
        <taxon>Bacillati</taxon>
        <taxon>Actinomycetota</taxon>
        <taxon>Actinomycetes</taxon>
        <taxon>Micrococcales</taxon>
        <taxon>Microbacteriaceae</taxon>
        <taxon>Agromyces</taxon>
    </lineage>
</organism>
<dbReference type="SUPFAM" id="SSF103025">
    <property type="entry name" value="Folate-binding domain"/>
    <property type="match status" value="1"/>
</dbReference>
<dbReference type="Gene3D" id="3.30.1360.120">
    <property type="entry name" value="Probable tRNA modification gtpase trme, domain 1"/>
    <property type="match status" value="1"/>
</dbReference>
<name>A0A6I4NTV8_9MICO</name>
<dbReference type="PANTHER" id="PTHR22602">
    <property type="entry name" value="TRANSFERASE CAF17, MITOCHONDRIAL-RELATED"/>
    <property type="match status" value="1"/>
</dbReference>
<reference evidence="2 3" key="1">
    <citation type="submission" date="2019-12" db="EMBL/GenBank/DDBJ databases">
        <authorList>
            <person name="Kim Y.S."/>
        </authorList>
    </citation>
    <scope>NUCLEOTIDE SEQUENCE [LARGE SCALE GENOMIC DNA]</scope>
    <source>
        <strain evidence="2 3">MMS17-SY077</strain>
    </source>
</reference>
<dbReference type="InterPro" id="IPR017703">
    <property type="entry name" value="YgfZ/GCV_T_CS"/>
</dbReference>